<evidence type="ECO:0000256" key="4">
    <source>
        <dbReference type="ARBA" id="ARBA00022692"/>
    </source>
</evidence>
<dbReference type="SUPFAM" id="SSF103506">
    <property type="entry name" value="Mitochondrial carrier"/>
    <property type="match status" value="1"/>
</dbReference>
<evidence type="ECO:0000313" key="12">
    <source>
        <dbReference type="Proteomes" id="UP001190700"/>
    </source>
</evidence>
<dbReference type="PANTHER" id="PTHR45788:SF2">
    <property type="entry name" value="SUCCINATE_FUMARATE MITOCHONDRIAL TRANSPORTER"/>
    <property type="match status" value="1"/>
</dbReference>
<dbReference type="InterPro" id="IPR049563">
    <property type="entry name" value="TXTP-like"/>
</dbReference>
<comment type="similarity">
    <text evidence="2 10">Belongs to the mitochondrial carrier (TC 2.A.29) family.</text>
</comment>
<keyword evidence="6" id="KW-1133">Transmembrane helix</keyword>
<keyword evidence="3 10" id="KW-0813">Transport</keyword>
<evidence type="ECO:0000256" key="3">
    <source>
        <dbReference type="ARBA" id="ARBA00022448"/>
    </source>
</evidence>
<evidence type="ECO:0000256" key="2">
    <source>
        <dbReference type="ARBA" id="ARBA00006375"/>
    </source>
</evidence>
<evidence type="ECO:0000256" key="10">
    <source>
        <dbReference type="RuleBase" id="RU000488"/>
    </source>
</evidence>
<evidence type="ECO:0000256" key="7">
    <source>
        <dbReference type="ARBA" id="ARBA00023128"/>
    </source>
</evidence>
<dbReference type="InterPro" id="IPR023395">
    <property type="entry name" value="MCP_dom_sf"/>
</dbReference>
<feature type="repeat" description="Solcar" evidence="9">
    <location>
        <begin position="209"/>
        <end position="296"/>
    </location>
</feature>
<dbReference type="PANTHER" id="PTHR45788">
    <property type="entry name" value="SUCCINATE/FUMARATE MITOCHONDRIAL TRANSPORTER-RELATED"/>
    <property type="match status" value="1"/>
</dbReference>
<evidence type="ECO:0000256" key="1">
    <source>
        <dbReference type="ARBA" id="ARBA00004225"/>
    </source>
</evidence>
<evidence type="ECO:0000256" key="6">
    <source>
        <dbReference type="ARBA" id="ARBA00022989"/>
    </source>
</evidence>
<proteinExistence type="inferred from homology"/>
<keyword evidence="7" id="KW-0496">Mitochondrion</keyword>
<evidence type="ECO:0000256" key="8">
    <source>
        <dbReference type="ARBA" id="ARBA00023136"/>
    </source>
</evidence>
<keyword evidence="5" id="KW-0677">Repeat</keyword>
<keyword evidence="4 9" id="KW-0812">Transmembrane</keyword>
<keyword evidence="8 9" id="KW-0472">Membrane</keyword>
<evidence type="ECO:0000313" key="11">
    <source>
        <dbReference type="EMBL" id="KAK3257159.1"/>
    </source>
</evidence>
<dbReference type="EMBL" id="LGRX02020915">
    <property type="protein sequence ID" value="KAK3257159.1"/>
    <property type="molecule type" value="Genomic_DNA"/>
</dbReference>
<keyword evidence="12" id="KW-1185">Reference proteome</keyword>
<sequence>MALVDNEKRAIAATTPLLKAACGSAGGVIEAALLQPMNTVTHRLQLDKHGEYRGVANCFSKIAKEEGVSALWKGTTPFAVHLTLKYALRMGTNATFQNAMRDSEGKLTTERRMAAGFAAGVVEALAIVTPFGVLEIALQTQRGAGSELKYKGPLDCAQKLIRQHGIGALFKGWAPTVGRNGTNQMCLFSAKAAVDSALWDKHEGDGRMLASWQSMTSGFLAGCVGPFVTAPFDVVRTRLMAQDSSNPQYRGMLHCAYTTAKEEGVLALYKGLVPRLMRVPPGQAIVWAVSDRILNAIEQQAHEKR</sequence>
<gene>
    <name evidence="11" type="ORF">CYMTET_33744</name>
</gene>
<dbReference type="Pfam" id="PF00153">
    <property type="entry name" value="Mito_carr"/>
    <property type="match status" value="3"/>
</dbReference>
<dbReference type="Gene3D" id="1.50.40.10">
    <property type="entry name" value="Mitochondrial carrier domain"/>
    <property type="match status" value="1"/>
</dbReference>
<evidence type="ECO:0000256" key="9">
    <source>
        <dbReference type="PROSITE-ProRule" id="PRU00282"/>
    </source>
</evidence>
<dbReference type="GO" id="GO:0031966">
    <property type="term" value="C:mitochondrial membrane"/>
    <property type="evidence" value="ECO:0007669"/>
    <property type="project" value="UniProtKB-SubCell"/>
</dbReference>
<feature type="repeat" description="Solcar" evidence="9">
    <location>
        <begin position="110"/>
        <end position="197"/>
    </location>
</feature>
<protein>
    <submittedName>
        <fullName evidence="11">Uncharacterized protein</fullName>
    </submittedName>
</protein>
<comment type="caution">
    <text evidence="11">The sequence shown here is derived from an EMBL/GenBank/DDBJ whole genome shotgun (WGS) entry which is preliminary data.</text>
</comment>
<comment type="subcellular location">
    <subcellularLocation>
        <location evidence="1">Mitochondrion membrane</location>
        <topology evidence="1">Multi-pass membrane protein</topology>
    </subcellularLocation>
</comment>
<dbReference type="PROSITE" id="PS50920">
    <property type="entry name" value="SOLCAR"/>
    <property type="match status" value="3"/>
</dbReference>
<dbReference type="InterPro" id="IPR018108">
    <property type="entry name" value="MCP_transmembrane"/>
</dbReference>
<evidence type="ECO:0000256" key="5">
    <source>
        <dbReference type="ARBA" id="ARBA00022737"/>
    </source>
</evidence>
<dbReference type="AlphaFoldDB" id="A0AAE0FCP5"/>
<reference evidence="11 12" key="1">
    <citation type="journal article" date="2015" name="Genome Biol. Evol.">
        <title>Comparative Genomics of a Bacterivorous Green Alga Reveals Evolutionary Causalities and Consequences of Phago-Mixotrophic Mode of Nutrition.</title>
        <authorList>
            <person name="Burns J.A."/>
            <person name="Paasch A."/>
            <person name="Narechania A."/>
            <person name="Kim E."/>
        </authorList>
    </citation>
    <scope>NUCLEOTIDE SEQUENCE [LARGE SCALE GENOMIC DNA]</scope>
    <source>
        <strain evidence="11 12">PLY_AMNH</strain>
    </source>
</reference>
<dbReference type="Proteomes" id="UP001190700">
    <property type="component" value="Unassembled WGS sequence"/>
</dbReference>
<accession>A0AAE0FCP5</accession>
<organism evidence="11 12">
    <name type="scientific">Cymbomonas tetramitiformis</name>
    <dbReference type="NCBI Taxonomy" id="36881"/>
    <lineage>
        <taxon>Eukaryota</taxon>
        <taxon>Viridiplantae</taxon>
        <taxon>Chlorophyta</taxon>
        <taxon>Pyramimonadophyceae</taxon>
        <taxon>Pyramimonadales</taxon>
        <taxon>Pyramimonadaceae</taxon>
        <taxon>Cymbomonas</taxon>
    </lineage>
</organism>
<dbReference type="GO" id="GO:0005469">
    <property type="term" value="F:succinate:fumarate antiporter activity"/>
    <property type="evidence" value="ECO:0007669"/>
    <property type="project" value="TreeGrafter"/>
</dbReference>
<name>A0AAE0FCP5_9CHLO</name>
<feature type="repeat" description="Solcar" evidence="9">
    <location>
        <begin position="14"/>
        <end position="99"/>
    </location>
</feature>